<evidence type="ECO:0000313" key="7">
    <source>
        <dbReference type="EMBL" id="KAK1925581.1"/>
    </source>
</evidence>
<dbReference type="PROSITE" id="PS00183">
    <property type="entry name" value="UBC_1"/>
    <property type="match status" value="1"/>
</dbReference>
<dbReference type="EMBL" id="JAODAN010000003">
    <property type="protein sequence ID" value="KAK1925581.1"/>
    <property type="molecule type" value="Genomic_DNA"/>
</dbReference>
<evidence type="ECO:0000259" key="6">
    <source>
        <dbReference type="PROSITE" id="PS50127"/>
    </source>
</evidence>
<dbReference type="PANTHER" id="PTHR24068">
    <property type="entry name" value="UBIQUITIN-CONJUGATING ENZYME E2"/>
    <property type="match status" value="1"/>
</dbReference>
<dbReference type="Pfam" id="PF00179">
    <property type="entry name" value="UQ_con"/>
    <property type="match status" value="1"/>
</dbReference>
<dbReference type="GO" id="GO:0005524">
    <property type="term" value="F:ATP binding"/>
    <property type="evidence" value="ECO:0007669"/>
    <property type="project" value="UniProtKB-UniRule"/>
</dbReference>
<keyword evidence="4" id="KW-0067">ATP-binding</keyword>
<evidence type="ECO:0000256" key="5">
    <source>
        <dbReference type="SAM" id="MobiDB-lite"/>
    </source>
</evidence>
<dbReference type="Proteomes" id="UP001182556">
    <property type="component" value="Unassembled WGS sequence"/>
</dbReference>
<dbReference type="Gene3D" id="3.10.110.10">
    <property type="entry name" value="Ubiquitin Conjugating Enzyme"/>
    <property type="match status" value="1"/>
</dbReference>
<dbReference type="SMART" id="SM00212">
    <property type="entry name" value="UBCc"/>
    <property type="match status" value="1"/>
</dbReference>
<comment type="similarity">
    <text evidence="4">Belongs to the ubiquitin-conjugating enzyme family.</text>
</comment>
<name>A0AAD9L6R5_PAPLA</name>
<dbReference type="SUPFAM" id="SSF54495">
    <property type="entry name" value="UBC-like"/>
    <property type="match status" value="1"/>
</dbReference>
<keyword evidence="2 4" id="KW-0833">Ubl conjugation pathway</keyword>
<dbReference type="InterPro" id="IPR016135">
    <property type="entry name" value="UBQ-conjugating_enzyme/RWD"/>
</dbReference>
<dbReference type="FunFam" id="3.10.110.10:FF:000099">
    <property type="entry name" value="Ubiquitin-conjugating enzyme E2 E3"/>
    <property type="match status" value="1"/>
</dbReference>
<keyword evidence="8" id="KW-1185">Reference proteome</keyword>
<reference evidence="7" key="1">
    <citation type="submission" date="2023-02" db="EMBL/GenBank/DDBJ databases">
        <title>Identification and recombinant expression of a fungal hydrolase from Papiliotrema laurentii that hydrolyzes apple cutin and clears colloidal polyester polyurethane.</title>
        <authorList>
            <consortium name="DOE Joint Genome Institute"/>
            <person name="Roman V.A."/>
            <person name="Bojanowski C."/>
            <person name="Crable B.R."/>
            <person name="Wagner D.N."/>
            <person name="Hung C.S."/>
            <person name="Nadeau L.J."/>
            <person name="Schratz L."/>
            <person name="Haridas S."/>
            <person name="Pangilinan J."/>
            <person name="Lipzen A."/>
            <person name="Na H."/>
            <person name="Yan M."/>
            <person name="Ng V."/>
            <person name="Grigoriev I.V."/>
            <person name="Spatafora J.W."/>
            <person name="Barlow D."/>
            <person name="Biffinger J."/>
            <person name="Kelley-Loughnane N."/>
            <person name="Varaljay V.A."/>
            <person name="Crookes-Goodson W.J."/>
        </authorList>
    </citation>
    <scope>NUCLEOTIDE SEQUENCE</scope>
    <source>
        <strain evidence="7">5307AH</strain>
    </source>
</reference>
<feature type="compositionally biased region" description="Basic residues" evidence="5">
    <location>
        <begin position="260"/>
        <end position="271"/>
    </location>
</feature>
<protein>
    <submittedName>
        <fullName evidence="7">Ubiquitin-conjugating enzyme/RWD-like protein</fullName>
    </submittedName>
</protein>
<comment type="caution">
    <text evidence="7">The sequence shown here is derived from an EMBL/GenBank/DDBJ whole genome shotgun (WGS) entry which is preliminary data.</text>
</comment>
<feature type="compositionally biased region" description="Acidic residues" evidence="5">
    <location>
        <begin position="227"/>
        <end position="236"/>
    </location>
</feature>
<feature type="region of interest" description="Disordered" evidence="5">
    <location>
        <begin position="161"/>
        <end position="298"/>
    </location>
</feature>
<organism evidence="7 8">
    <name type="scientific">Papiliotrema laurentii</name>
    <name type="common">Cryptococcus laurentii</name>
    <dbReference type="NCBI Taxonomy" id="5418"/>
    <lineage>
        <taxon>Eukaryota</taxon>
        <taxon>Fungi</taxon>
        <taxon>Dikarya</taxon>
        <taxon>Basidiomycota</taxon>
        <taxon>Agaricomycotina</taxon>
        <taxon>Tremellomycetes</taxon>
        <taxon>Tremellales</taxon>
        <taxon>Rhynchogastremaceae</taxon>
        <taxon>Papiliotrema</taxon>
    </lineage>
</organism>
<evidence type="ECO:0000256" key="1">
    <source>
        <dbReference type="ARBA" id="ARBA00022679"/>
    </source>
</evidence>
<evidence type="ECO:0000256" key="3">
    <source>
        <dbReference type="PROSITE-ProRule" id="PRU10133"/>
    </source>
</evidence>
<dbReference type="InterPro" id="IPR023313">
    <property type="entry name" value="UBQ-conjugating_AS"/>
</dbReference>
<dbReference type="InterPro" id="IPR000608">
    <property type="entry name" value="UBC"/>
</dbReference>
<keyword evidence="4" id="KW-0547">Nucleotide-binding</keyword>
<feature type="active site" description="Glycyl thioester intermediate" evidence="3">
    <location>
        <position position="99"/>
    </location>
</feature>
<feature type="compositionally biased region" description="Low complexity" evidence="5">
    <location>
        <begin position="174"/>
        <end position="204"/>
    </location>
</feature>
<evidence type="ECO:0000313" key="8">
    <source>
        <dbReference type="Proteomes" id="UP001182556"/>
    </source>
</evidence>
<feature type="domain" description="UBC core" evidence="6">
    <location>
        <begin position="15"/>
        <end position="161"/>
    </location>
</feature>
<dbReference type="AlphaFoldDB" id="A0AAD9L6R5"/>
<proteinExistence type="inferred from homology"/>
<accession>A0AAD9L6R5</accession>
<gene>
    <name evidence="7" type="ORF">DB88DRAFT_484393</name>
</gene>
<keyword evidence="1" id="KW-0808">Transferase</keyword>
<evidence type="ECO:0000256" key="2">
    <source>
        <dbReference type="ARBA" id="ARBA00022786"/>
    </source>
</evidence>
<sequence length="298" mass="31463">MASRAVKGSAQGNNMAAKRIRKEIADLAKEDLGSIVLTPNESNILQWRATIPGPAGSPYEGGLFEVDIRIPETYPFSPPHLVFLTKVYHCNVASTGAICLDLLKTAWSPALSLYKVILSLSSLLTDPNPSDPLVPHIAQEYRRNRKKHDETAREWVRLYATPKPANLAPPAPPVRTSSSSSTASRRAIQRSLPASASPVPSSLAGTRRPNPFADDSNGATSSRAIEIDDSDSDMEVTGEVAGGSAHAQEGAGETGASSRKTVKTRASKRSRINGDARGGDGTSGTAGPGADDVIVIDD</sequence>
<dbReference type="PROSITE" id="PS50127">
    <property type="entry name" value="UBC_2"/>
    <property type="match status" value="1"/>
</dbReference>
<evidence type="ECO:0000256" key="4">
    <source>
        <dbReference type="RuleBase" id="RU362109"/>
    </source>
</evidence>
<dbReference type="GO" id="GO:0016740">
    <property type="term" value="F:transferase activity"/>
    <property type="evidence" value="ECO:0007669"/>
    <property type="project" value="UniProtKB-KW"/>
</dbReference>